<reference evidence="2" key="2">
    <citation type="journal article" date="2015" name="Data Brief">
        <title>Shoot transcriptome of the giant reed, Arundo donax.</title>
        <authorList>
            <person name="Barrero R.A."/>
            <person name="Guerrero F.D."/>
            <person name="Moolhuijzen P."/>
            <person name="Goolsby J.A."/>
            <person name="Tidwell J."/>
            <person name="Bellgard S.E."/>
            <person name="Bellgard M.I."/>
        </authorList>
    </citation>
    <scope>NUCLEOTIDE SEQUENCE</scope>
    <source>
        <tissue evidence="2">Shoot tissue taken approximately 20 cm above the soil surface</tissue>
    </source>
</reference>
<evidence type="ECO:0000259" key="1">
    <source>
        <dbReference type="Pfam" id="PF22936"/>
    </source>
</evidence>
<name>A0A0A8XUW7_ARUDO</name>
<dbReference type="EMBL" id="GBRH01282393">
    <property type="protein sequence ID" value="JAD15502.1"/>
    <property type="molecule type" value="Transcribed_RNA"/>
</dbReference>
<proteinExistence type="predicted"/>
<sequence length="128" mass="13765">MEDDLFVKLGDDGSARCARWVLEEEDSEPAPFVALASASVTMSTPSPAARARETIHLDKLSVQLDEKGDGGSTRWILDTGATNHMTGERSIFSELDTGVRGTVRFGDGSVVAIEGRGTIIFRLKSGEH</sequence>
<organism evidence="2">
    <name type="scientific">Arundo donax</name>
    <name type="common">Giant reed</name>
    <name type="synonym">Donax arundinaceus</name>
    <dbReference type="NCBI Taxonomy" id="35708"/>
    <lineage>
        <taxon>Eukaryota</taxon>
        <taxon>Viridiplantae</taxon>
        <taxon>Streptophyta</taxon>
        <taxon>Embryophyta</taxon>
        <taxon>Tracheophyta</taxon>
        <taxon>Spermatophyta</taxon>
        <taxon>Magnoliopsida</taxon>
        <taxon>Liliopsida</taxon>
        <taxon>Poales</taxon>
        <taxon>Poaceae</taxon>
        <taxon>PACMAD clade</taxon>
        <taxon>Arundinoideae</taxon>
        <taxon>Arundineae</taxon>
        <taxon>Arundo</taxon>
    </lineage>
</organism>
<reference evidence="2" key="1">
    <citation type="submission" date="2014-09" db="EMBL/GenBank/DDBJ databases">
        <authorList>
            <person name="Magalhaes I.L.F."/>
            <person name="Oliveira U."/>
            <person name="Santos F.R."/>
            <person name="Vidigal T.H.D.A."/>
            <person name="Brescovit A.D."/>
            <person name="Santos A.J."/>
        </authorList>
    </citation>
    <scope>NUCLEOTIDE SEQUENCE</scope>
    <source>
        <tissue evidence="2">Shoot tissue taken approximately 20 cm above the soil surface</tissue>
    </source>
</reference>
<evidence type="ECO:0000313" key="2">
    <source>
        <dbReference type="EMBL" id="JAD15502.1"/>
    </source>
</evidence>
<dbReference type="Pfam" id="PF22936">
    <property type="entry name" value="Pol_BBD"/>
    <property type="match status" value="1"/>
</dbReference>
<dbReference type="AlphaFoldDB" id="A0A0A8XUW7"/>
<dbReference type="InterPro" id="IPR054722">
    <property type="entry name" value="PolX-like_BBD"/>
</dbReference>
<protein>
    <recommendedName>
        <fullName evidence="1">Retrovirus-related Pol polyprotein from transposon TNT 1-94-like beta-barrel domain-containing protein</fullName>
    </recommendedName>
</protein>
<feature type="domain" description="Retrovirus-related Pol polyprotein from transposon TNT 1-94-like beta-barrel" evidence="1">
    <location>
        <begin position="75"/>
        <end position="127"/>
    </location>
</feature>
<accession>A0A0A8XUW7</accession>